<dbReference type="SUPFAM" id="SSF55658">
    <property type="entry name" value="L9 N-domain-like"/>
    <property type="match status" value="1"/>
</dbReference>
<comment type="function">
    <text evidence="7">Binds to the 23S rRNA.</text>
</comment>
<dbReference type="SUPFAM" id="SSF55653">
    <property type="entry name" value="Ribosomal protein L9 C-domain"/>
    <property type="match status" value="1"/>
</dbReference>
<dbReference type="InterPro" id="IPR036935">
    <property type="entry name" value="Ribosomal_bL9_N_sf"/>
</dbReference>
<sequence length="148" mass="16377">MKVVFIKDQPGGAKKGEIKEVSSGFASNFLLPKGFALAVTPQLQSKIEKEEKEAEKKKQKDQEKIEMLKKQLESRVFGVKVKVGNNGQMFGSVHEKEVVDAVRAKTGVNFDKHQITIDAPIKELGEYKVKVKLNGGLNANVKIKVEAI</sequence>
<dbReference type="Proteomes" id="UP000230922">
    <property type="component" value="Unassembled WGS sequence"/>
</dbReference>
<evidence type="ECO:0000259" key="9">
    <source>
        <dbReference type="Pfam" id="PF01281"/>
    </source>
</evidence>
<dbReference type="InterPro" id="IPR020594">
    <property type="entry name" value="Ribosomal_bL9_bac/chp"/>
</dbReference>
<dbReference type="InterPro" id="IPR036791">
    <property type="entry name" value="Ribosomal_bL9_C_sf"/>
</dbReference>
<dbReference type="InterPro" id="IPR020070">
    <property type="entry name" value="Ribosomal_bL9_N"/>
</dbReference>
<keyword evidence="3 7" id="KW-0694">RNA-binding</keyword>
<feature type="domain" description="Large ribosomal subunit protein bL9 C-terminal" evidence="10">
    <location>
        <begin position="64"/>
        <end position="147"/>
    </location>
</feature>
<dbReference type="Gene3D" id="3.10.430.100">
    <property type="entry name" value="Ribosomal protein L9, C-terminal domain"/>
    <property type="match status" value="1"/>
</dbReference>
<organism evidence="11 12">
    <name type="scientific">Candidatus Doudnabacteria bacterium CG10_big_fil_rev_8_21_14_0_10_42_18</name>
    <dbReference type="NCBI Taxonomy" id="1974552"/>
    <lineage>
        <taxon>Bacteria</taxon>
        <taxon>Candidatus Doudnaibacteriota</taxon>
    </lineage>
</organism>
<dbReference type="NCBIfam" id="TIGR00158">
    <property type="entry name" value="L9"/>
    <property type="match status" value="1"/>
</dbReference>
<name>A0A2H0VAN5_9BACT</name>
<evidence type="ECO:0000256" key="6">
    <source>
        <dbReference type="ARBA" id="ARBA00035292"/>
    </source>
</evidence>
<dbReference type="EMBL" id="PFAK01000045">
    <property type="protein sequence ID" value="PIR96145.1"/>
    <property type="molecule type" value="Genomic_DNA"/>
</dbReference>
<dbReference type="PANTHER" id="PTHR21368">
    <property type="entry name" value="50S RIBOSOMAL PROTEIN L9"/>
    <property type="match status" value="1"/>
</dbReference>
<proteinExistence type="inferred from homology"/>
<gene>
    <name evidence="7 11" type="primary">rplI</name>
    <name evidence="11" type="ORF">COT92_02715</name>
</gene>
<dbReference type="InterPro" id="IPR000244">
    <property type="entry name" value="Ribosomal_bL9"/>
</dbReference>
<dbReference type="GO" id="GO:1990904">
    <property type="term" value="C:ribonucleoprotein complex"/>
    <property type="evidence" value="ECO:0007669"/>
    <property type="project" value="UniProtKB-KW"/>
</dbReference>
<dbReference type="Pfam" id="PF03948">
    <property type="entry name" value="Ribosomal_L9_C"/>
    <property type="match status" value="1"/>
</dbReference>
<dbReference type="GO" id="GO:0019843">
    <property type="term" value="F:rRNA binding"/>
    <property type="evidence" value="ECO:0007669"/>
    <property type="project" value="UniProtKB-UniRule"/>
</dbReference>
<evidence type="ECO:0000313" key="11">
    <source>
        <dbReference type="EMBL" id="PIR96145.1"/>
    </source>
</evidence>
<reference evidence="12" key="1">
    <citation type="submission" date="2017-09" db="EMBL/GenBank/DDBJ databases">
        <title>Depth-based differentiation of microbial function through sediment-hosted aquifers and enrichment of novel symbionts in the deep terrestrial subsurface.</title>
        <authorList>
            <person name="Probst A.J."/>
            <person name="Ladd B."/>
            <person name="Jarett J.K."/>
            <person name="Geller-Mcgrath D.E."/>
            <person name="Sieber C.M.K."/>
            <person name="Emerson J.B."/>
            <person name="Anantharaman K."/>
            <person name="Thomas B.C."/>
            <person name="Malmstrom R."/>
            <person name="Stieglmeier M."/>
            <person name="Klingl A."/>
            <person name="Woyke T."/>
            <person name="Ryan C.M."/>
            <person name="Banfield J.F."/>
        </authorList>
    </citation>
    <scope>NUCLEOTIDE SEQUENCE [LARGE SCALE GENOMIC DNA]</scope>
</reference>
<dbReference type="AlphaFoldDB" id="A0A2H0VAN5"/>
<evidence type="ECO:0000256" key="1">
    <source>
        <dbReference type="ARBA" id="ARBA00010605"/>
    </source>
</evidence>
<dbReference type="GO" id="GO:0005840">
    <property type="term" value="C:ribosome"/>
    <property type="evidence" value="ECO:0007669"/>
    <property type="project" value="UniProtKB-KW"/>
</dbReference>
<dbReference type="InterPro" id="IPR020069">
    <property type="entry name" value="Ribosomal_bL9_C"/>
</dbReference>
<dbReference type="Pfam" id="PF01281">
    <property type="entry name" value="Ribosomal_L9_N"/>
    <property type="match status" value="1"/>
</dbReference>
<feature type="domain" description="Ribosomal protein L9" evidence="9">
    <location>
        <begin position="1"/>
        <end position="42"/>
    </location>
</feature>
<feature type="coiled-coil region" evidence="8">
    <location>
        <begin position="40"/>
        <end position="71"/>
    </location>
</feature>
<comment type="caution">
    <text evidence="11">The sequence shown here is derived from an EMBL/GenBank/DDBJ whole genome shotgun (WGS) entry which is preliminary data.</text>
</comment>
<dbReference type="Gene3D" id="3.40.5.10">
    <property type="entry name" value="Ribosomal protein L9, N-terminal domain"/>
    <property type="match status" value="1"/>
</dbReference>
<keyword evidence="8" id="KW-0175">Coiled coil</keyword>
<dbReference type="GO" id="GO:0003735">
    <property type="term" value="F:structural constituent of ribosome"/>
    <property type="evidence" value="ECO:0007669"/>
    <property type="project" value="InterPro"/>
</dbReference>
<protein>
    <recommendedName>
        <fullName evidence="6 7">Large ribosomal subunit protein bL9</fullName>
    </recommendedName>
</protein>
<keyword evidence="5 7" id="KW-0687">Ribonucleoprotein</keyword>
<evidence type="ECO:0000259" key="10">
    <source>
        <dbReference type="Pfam" id="PF03948"/>
    </source>
</evidence>
<dbReference type="GO" id="GO:0006412">
    <property type="term" value="P:translation"/>
    <property type="evidence" value="ECO:0007669"/>
    <property type="project" value="UniProtKB-UniRule"/>
</dbReference>
<comment type="similarity">
    <text evidence="1 7">Belongs to the bacterial ribosomal protein bL9 family.</text>
</comment>
<keyword evidence="2 7" id="KW-0699">rRNA-binding</keyword>
<dbReference type="HAMAP" id="MF_00503">
    <property type="entry name" value="Ribosomal_bL9"/>
    <property type="match status" value="1"/>
</dbReference>
<evidence type="ECO:0000256" key="7">
    <source>
        <dbReference type="HAMAP-Rule" id="MF_00503"/>
    </source>
</evidence>
<evidence type="ECO:0000256" key="5">
    <source>
        <dbReference type="ARBA" id="ARBA00023274"/>
    </source>
</evidence>
<accession>A0A2H0VAN5</accession>
<evidence type="ECO:0000256" key="4">
    <source>
        <dbReference type="ARBA" id="ARBA00022980"/>
    </source>
</evidence>
<keyword evidence="4 7" id="KW-0689">Ribosomal protein</keyword>
<dbReference type="InterPro" id="IPR009027">
    <property type="entry name" value="Ribosomal_bL9/RNase_H1_N"/>
</dbReference>
<evidence type="ECO:0000256" key="8">
    <source>
        <dbReference type="SAM" id="Coils"/>
    </source>
</evidence>
<evidence type="ECO:0000256" key="3">
    <source>
        <dbReference type="ARBA" id="ARBA00022884"/>
    </source>
</evidence>
<evidence type="ECO:0000256" key="2">
    <source>
        <dbReference type="ARBA" id="ARBA00022730"/>
    </source>
</evidence>
<evidence type="ECO:0000313" key="12">
    <source>
        <dbReference type="Proteomes" id="UP000230922"/>
    </source>
</evidence>